<dbReference type="EMBL" id="JARHUD010000004">
    <property type="protein sequence ID" value="MDF2096105.1"/>
    <property type="molecule type" value="Genomic_DNA"/>
</dbReference>
<keyword evidence="10" id="KW-1185">Reference proteome</keyword>
<dbReference type="SMART" id="SM00244">
    <property type="entry name" value="PHB"/>
    <property type="match status" value="1"/>
</dbReference>
<comment type="subcellular location">
    <subcellularLocation>
        <location evidence="1">Membrane</location>
        <topology evidence="1">Single-pass membrane protein</topology>
    </subcellularLocation>
</comment>
<keyword evidence="4" id="KW-1133">Transmembrane helix</keyword>
<evidence type="ECO:0000256" key="7">
    <source>
        <dbReference type="SAM" id="MobiDB-lite"/>
    </source>
</evidence>
<dbReference type="InterPro" id="IPR036013">
    <property type="entry name" value="Band_7/SPFH_dom_sf"/>
</dbReference>
<evidence type="ECO:0000256" key="1">
    <source>
        <dbReference type="ARBA" id="ARBA00004167"/>
    </source>
</evidence>
<keyword evidence="3" id="KW-0812">Transmembrane</keyword>
<reference evidence="9 10" key="1">
    <citation type="submission" date="2023-03" db="EMBL/GenBank/DDBJ databases">
        <title>Fodinicurvata sp. CAU 1616 isolated from sea sendiment.</title>
        <authorList>
            <person name="Kim W."/>
        </authorList>
    </citation>
    <scope>NUCLEOTIDE SEQUENCE [LARGE SCALE GENOMIC DNA]</scope>
    <source>
        <strain evidence="9 10">CAU 1616</strain>
    </source>
</reference>
<dbReference type="Gene3D" id="3.30.479.30">
    <property type="entry name" value="Band 7 domain"/>
    <property type="match status" value="1"/>
</dbReference>
<dbReference type="PIRSF" id="PIRSF005651">
    <property type="entry name" value="HflC"/>
    <property type="match status" value="1"/>
</dbReference>
<evidence type="ECO:0000313" key="10">
    <source>
        <dbReference type="Proteomes" id="UP001215503"/>
    </source>
</evidence>
<dbReference type="Pfam" id="PF01145">
    <property type="entry name" value="Band_7"/>
    <property type="match status" value="1"/>
</dbReference>
<evidence type="ECO:0000256" key="6">
    <source>
        <dbReference type="PIRNR" id="PIRNR005651"/>
    </source>
</evidence>
<evidence type="ECO:0000313" key="9">
    <source>
        <dbReference type="EMBL" id="MDF2096105.1"/>
    </source>
</evidence>
<dbReference type="RefSeq" id="WP_275822176.1">
    <property type="nucleotide sequence ID" value="NZ_JARHUD010000004.1"/>
</dbReference>
<organism evidence="9 10">
    <name type="scientific">Aquibaculum arenosum</name>
    <dbReference type="NCBI Taxonomy" id="3032591"/>
    <lineage>
        <taxon>Bacteria</taxon>
        <taxon>Pseudomonadati</taxon>
        <taxon>Pseudomonadota</taxon>
        <taxon>Alphaproteobacteria</taxon>
        <taxon>Rhodospirillales</taxon>
        <taxon>Rhodovibrionaceae</taxon>
        <taxon>Aquibaculum</taxon>
    </lineage>
</organism>
<sequence length="310" mass="34819">MKARFLVPLAILLGGGLILLLASLFTVQQTQQALVLQFGEPRRVITEPGLKFKIPFIQNVLYYERRVLNLDPPTQRVLLTDQKPLLVDSYARYRISDPLRFYQAVRTEATAASRLGSIVNATMRGVLGNVTLASVLSEERVGIMNSIRDQVNEEVSRFGIEIVDVRIRRSDLPDETSQAVYDRMQSEREREAAEFRAQGFEQAQRIRASADREATVIRAEATRESQILRGQGEAERTTTLSEAFGRDAEFFEFYRSMQAYVEAIDGDNSLLVLPPDNDFFRYFNQAGGANAPQAAQRAPLLEESAPAPAE</sequence>
<gene>
    <name evidence="9" type="ORF">P2G67_08965</name>
</gene>
<dbReference type="InterPro" id="IPR001107">
    <property type="entry name" value="Band_7"/>
</dbReference>
<proteinExistence type="inferred from homology"/>
<evidence type="ECO:0000256" key="4">
    <source>
        <dbReference type="ARBA" id="ARBA00022989"/>
    </source>
</evidence>
<feature type="region of interest" description="Disordered" evidence="7">
    <location>
        <begin position="291"/>
        <end position="310"/>
    </location>
</feature>
<keyword evidence="9" id="KW-0378">Hydrolase</keyword>
<evidence type="ECO:0000256" key="3">
    <source>
        <dbReference type="ARBA" id="ARBA00022692"/>
    </source>
</evidence>
<dbReference type="Proteomes" id="UP001215503">
    <property type="component" value="Unassembled WGS sequence"/>
</dbReference>
<dbReference type="GO" id="GO:0006508">
    <property type="term" value="P:proteolysis"/>
    <property type="evidence" value="ECO:0007669"/>
    <property type="project" value="UniProtKB-KW"/>
</dbReference>
<dbReference type="InterPro" id="IPR010200">
    <property type="entry name" value="HflC"/>
</dbReference>
<evidence type="ECO:0000259" key="8">
    <source>
        <dbReference type="SMART" id="SM00244"/>
    </source>
</evidence>
<dbReference type="CDD" id="cd03405">
    <property type="entry name" value="SPFH_HflC"/>
    <property type="match status" value="1"/>
</dbReference>
<dbReference type="PANTHER" id="PTHR42911:SF1">
    <property type="entry name" value="MODULATOR OF FTSH PROTEASE HFLC"/>
    <property type="match status" value="1"/>
</dbReference>
<feature type="domain" description="Band 7" evidence="8">
    <location>
        <begin position="22"/>
        <end position="184"/>
    </location>
</feature>
<evidence type="ECO:0000256" key="2">
    <source>
        <dbReference type="ARBA" id="ARBA00007862"/>
    </source>
</evidence>
<dbReference type="SUPFAM" id="SSF117892">
    <property type="entry name" value="Band 7/SPFH domain"/>
    <property type="match status" value="1"/>
</dbReference>
<comment type="similarity">
    <text evidence="2 6">Belongs to the band 7/mec-2 family. HflC subfamily.</text>
</comment>
<accession>A0ABT5YMC0</accession>
<name>A0ABT5YMC0_9PROT</name>
<comment type="caution">
    <text evidence="9">The sequence shown here is derived from an EMBL/GenBank/DDBJ whole genome shotgun (WGS) entry which is preliminary data.</text>
</comment>
<keyword evidence="9" id="KW-0645">Protease</keyword>
<keyword evidence="5" id="KW-0472">Membrane</keyword>
<dbReference type="GO" id="GO:0008233">
    <property type="term" value="F:peptidase activity"/>
    <property type="evidence" value="ECO:0007669"/>
    <property type="project" value="UniProtKB-KW"/>
</dbReference>
<dbReference type="PANTHER" id="PTHR42911">
    <property type="entry name" value="MODULATOR OF FTSH PROTEASE HFLC"/>
    <property type="match status" value="1"/>
</dbReference>
<evidence type="ECO:0000256" key="5">
    <source>
        <dbReference type="ARBA" id="ARBA00023136"/>
    </source>
</evidence>
<protein>
    <recommendedName>
        <fullName evidence="6">Protein HflC</fullName>
    </recommendedName>
</protein>
<comment type="function">
    <text evidence="6">HflC and HflK could regulate a protease.</text>
</comment>